<sequence length="64" mass="6815">MLSPPEILVYLILGAAVLLTGKLAIAGVYPLAAGIALALLAYGYLARWGGRPIEERLFAPPRRP</sequence>
<dbReference type="GeneID" id="71761418"/>
<evidence type="ECO:0000313" key="5">
    <source>
        <dbReference type="Proteomes" id="UP001500962"/>
    </source>
</evidence>
<name>A0AAV3SJS9_HALDO</name>
<dbReference type="RefSeq" id="WP_244704866.1">
    <property type="nucleotide sequence ID" value="NZ_BAAADN010000041.1"/>
</dbReference>
<reference evidence="2" key="3">
    <citation type="submission" date="2023-12" db="EMBL/GenBank/DDBJ databases">
        <authorList>
            <person name="Sun Q."/>
            <person name="Inoue M."/>
        </authorList>
    </citation>
    <scope>NUCLEOTIDE SEQUENCE</scope>
    <source>
        <strain evidence="2">JCM 12289</strain>
    </source>
</reference>
<protein>
    <submittedName>
        <fullName evidence="2">Uncharacterized protein</fullName>
    </submittedName>
</protein>
<evidence type="ECO:0000313" key="3">
    <source>
        <dbReference type="EMBL" id="UOO96290.1"/>
    </source>
</evidence>
<evidence type="ECO:0000256" key="1">
    <source>
        <dbReference type="SAM" id="Phobius"/>
    </source>
</evidence>
<proteinExistence type="predicted"/>
<keyword evidence="4" id="KW-1185">Reference proteome</keyword>
<feature type="transmembrane region" description="Helical" evidence="1">
    <location>
        <begin position="7"/>
        <end position="25"/>
    </location>
</feature>
<feature type="transmembrane region" description="Helical" evidence="1">
    <location>
        <begin position="31"/>
        <end position="48"/>
    </location>
</feature>
<dbReference type="Proteomes" id="UP000830542">
    <property type="component" value="Chromosome"/>
</dbReference>
<dbReference type="AlphaFoldDB" id="A0AAV3SJS9"/>
<reference evidence="2" key="1">
    <citation type="journal article" date="2014" name="Int. J. Syst. Evol. Microbiol.">
        <title>Complete genome sequence of Corynebacterium casei LMG S-19264T (=DSM 44701T), isolated from a smear-ripened cheese.</title>
        <authorList>
            <consortium name="US DOE Joint Genome Institute (JGI-PGF)"/>
            <person name="Walter F."/>
            <person name="Albersmeier A."/>
            <person name="Kalinowski J."/>
            <person name="Ruckert C."/>
        </authorList>
    </citation>
    <scope>NUCLEOTIDE SEQUENCE</scope>
    <source>
        <strain evidence="2">JCM 12289</strain>
    </source>
</reference>
<gene>
    <name evidence="2" type="ORF">GCM10008985_26470</name>
    <name evidence="3" type="ORF">MUK72_06180</name>
</gene>
<dbReference type="KEGG" id="hdo:MUK72_06180"/>
<accession>A0AAV3SJS9</accession>
<organism evidence="2 5">
    <name type="scientific">Halococcus dombrowskii</name>
    <dbReference type="NCBI Taxonomy" id="179637"/>
    <lineage>
        <taxon>Archaea</taxon>
        <taxon>Methanobacteriati</taxon>
        <taxon>Methanobacteriota</taxon>
        <taxon>Stenosarchaea group</taxon>
        <taxon>Halobacteria</taxon>
        <taxon>Halobacteriales</taxon>
        <taxon>Halococcaceae</taxon>
        <taxon>Halococcus</taxon>
    </lineage>
</organism>
<evidence type="ECO:0000313" key="2">
    <source>
        <dbReference type="EMBL" id="GAA0468148.1"/>
    </source>
</evidence>
<keyword evidence="1" id="KW-0812">Transmembrane</keyword>
<dbReference type="EMBL" id="BAAADN010000041">
    <property type="protein sequence ID" value="GAA0468148.1"/>
    <property type="molecule type" value="Genomic_DNA"/>
</dbReference>
<dbReference type="EMBL" id="CP095005">
    <property type="protein sequence ID" value="UOO96290.1"/>
    <property type="molecule type" value="Genomic_DNA"/>
</dbReference>
<reference evidence="3" key="2">
    <citation type="submission" date="2022-04" db="EMBL/GenBank/DDBJ databases">
        <title>Sequencing and genomic assembly of Halococcus dombrowskii.</title>
        <authorList>
            <person name="Lim S.W."/>
            <person name="MacLea K.S."/>
        </authorList>
    </citation>
    <scope>NUCLEOTIDE SEQUENCE</scope>
    <source>
        <strain evidence="3">H4</strain>
    </source>
</reference>
<keyword evidence="1" id="KW-1133">Transmembrane helix</keyword>
<dbReference type="Proteomes" id="UP001500962">
    <property type="component" value="Unassembled WGS sequence"/>
</dbReference>
<evidence type="ECO:0000313" key="4">
    <source>
        <dbReference type="Proteomes" id="UP000830542"/>
    </source>
</evidence>
<keyword evidence="1" id="KW-0472">Membrane</keyword>